<proteinExistence type="predicted"/>
<dbReference type="Pfam" id="PF05717">
    <property type="entry name" value="TnpB_IS66"/>
    <property type="match status" value="1"/>
</dbReference>
<dbReference type="PANTHER" id="PTHR36455">
    <property type="match status" value="1"/>
</dbReference>
<organism evidence="1 2">
    <name type="scientific">Archangium gephyra</name>
    <dbReference type="NCBI Taxonomy" id="48"/>
    <lineage>
        <taxon>Bacteria</taxon>
        <taxon>Pseudomonadati</taxon>
        <taxon>Myxococcota</taxon>
        <taxon>Myxococcia</taxon>
        <taxon>Myxococcales</taxon>
        <taxon>Cystobacterineae</taxon>
        <taxon>Archangiaceae</taxon>
        <taxon>Archangium</taxon>
    </lineage>
</organism>
<dbReference type="EMBL" id="QFQP01000102">
    <property type="protein sequence ID" value="PZR03284.1"/>
    <property type="molecule type" value="Genomic_DNA"/>
</dbReference>
<evidence type="ECO:0000313" key="1">
    <source>
        <dbReference type="EMBL" id="PZR03284.1"/>
    </source>
</evidence>
<dbReference type="Proteomes" id="UP000249061">
    <property type="component" value="Unassembled WGS sequence"/>
</dbReference>
<reference evidence="1 2" key="1">
    <citation type="submission" date="2017-08" db="EMBL/GenBank/DDBJ databases">
        <title>Infants hospitalized years apart are colonized by the same room-sourced microbial strains.</title>
        <authorList>
            <person name="Brooks B."/>
            <person name="Olm M.R."/>
            <person name="Firek B.A."/>
            <person name="Baker R."/>
            <person name="Thomas B.C."/>
            <person name="Morowitz M.J."/>
            <person name="Banfield J.F."/>
        </authorList>
    </citation>
    <scope>NUCLEOTIDE SEQUENCE [LARGE SCALE GENOMIC DNA]</scope>
    <source>
        <strain evidence="1">S2_003_000_R2_14</strain>
    </source>
</reference>
<dbReference type="InterPro" id="IPR008878">
    <property type="entry name" value="Transposase_IS66_Orf2"/>
</dbReference>
<evidence type="ECO:0000313" key="2">
    <source>
        <dbReference type="Proteomes" id="UP000249061"/>
    </source>
</evidence>
<dbReference type="AlphaFoldDB" id="A0A2W5UJ47"/>
<accession>A0A2W5UJ47</accession>
<protein>
    <recommendedName>
        <fullName evidence="3">Transposase</fullName>
    </recommendedName>
</protein>
<comment type="caution">
    <text evidence="1">The sequence shown here is derived from an EMBL/GenBank/DDBJ whole genome shotgun (WGS) entry which is preliminary data.</text>
</comment>
<gene>
    <name evidence="1" type="ORF">DI536_36165</name>
</gene>
<dbReference type="NCBIfam" id="NF033819">
    <property type="entry name" value="IS66_TnpB"/>
    <property type="match status" value="1"/>
</dbReference>
<dbReference type="PANTHER" id="PTHR36455:SF1">
    <property type="entry name" value="BLR8292 PROTEIN"/>
    <property type="match status" value="1"/>
</dbReference>
<name>A0A2W5UJ47_9BACT</name>
<sequence>MGAAPVGGEAGWQITGGLRARARAVAVHAVCSTRVAAACRRRSRAGAAGGGIAPAAPGGSGAGICGGEVGSAGAAGVDADAVCAAAQWHRGAVALCRCGCAAGGRAAADPCEAAVFRFDAQLAVYVHRDAVDFRKNINGLAALVEHGLGLDPFAAAVYVFRNRRTDRVKILGWQHNGFWLLSKRLESERFVWPRAEQAIITLSVEQLHWLLAGIDLAALRGHRALRFARAS</sequence>
<evidence type="ECO:0008006" key="3">
    <source>
        <dbReference type="Google" id="ProtNLM"/>
    </source>
</evidence>